<dbReference type="Proteomes" id="UP000827721">
    <property type="component" value="Unassembled WGS sequence"/>
</dbReference>
<evidence type="ECO:0000313" key="6">
    <source>
        <dbReference type="Proteomes" id="UP000827721"/>
    </source>
</evidence>
<keyword evidence="6" id="KW-1185">Reference proteome</keyword>
<accession>A0ABQ8IHC1</accession>
<dbReference type="InterPro" id="IPR050390">
    <property type="entry name" value="C5-Methyltransferase"/>
</dbReference>
<dbReference type="EMBL" id="JAFEMO010000002">
    <property type="protein sequence ID" value="KAH7576013.1"/>
    <property type="molecule type" value="Genomic_DNA"/>
</dbReference>
<gene>
    <name evidence="5" type="ORF">JRO89_XS02G0277500</name>
</gene>
<proteinExistence type="predicted"/>
<dbReference type="InterPro" id="IPR029063">
    <property type="entry name" value="SAM-dependent_MTases_sf"/>
</dbReference>
<keyword evidence="3" id="KW-0808">Transferase</keyword>
<dbReference type="Pfam" id="PF00145">
    <property type="entry name" value="DNA_methylase"/>
    <property type="match status" value="1"/>
</dbReference>
<evidence type="ECO:0000256" key="4">
    <source>
        <dbReference type="ARBA" id="ARBA00022691"/>
    </source>
</evidence>
<evidence type="ECO:0000256" key="2">
    <source>
        <dbReference type="ARBA" id="ARBA00022603"/>
    </source>
</evidence>
<reference evidence="5 6" key="1">
    <citation type="submission" date="2021-02" db="EMBL/GenBank/DDBJ databases">
        <title>Plant Genome Project.</title>
        <authorList>
            <person name="Zhang R.-G."/>
        </authorList>
    </citation>
    <scope>NUCLEOTIDE SEQUENCE [LARGE SCALE GENOMIC DNA]</scope>
    <source>
        <tissue evidence="5">Leaves</tissue>
    </source>
</reference>
<dbReference type="EC" id="2.1.1.37" evidence="1"/>
<sequence>MFAAYNSEAKKYIGIRFETILLAVMLLYDHRPMELNIDDFGRVCPIPRKKGENFRDLPGVLVGDDNKVIWDPSMERVKLKSGKPLVPDYAMKFVRETSTKPFGHLWWDEIVNTVVTNIEFTIIVIHPLQDRVLTICENARLQGFPDCYQLFGPIKERYIQVGNAVAIPVGIALGYTFGLACQGLSDDQPLTKFPFKFPNCLAQSSPTLVEGDDSD</sequence>
<organism evidence="5 6">
    <name type="scientific">Xanthoceras sorbifolium</name>
    <dbReference type="NCBI Taxonomy" id="99658"/>
    <lineage>
        <taxon>Eukaryota</taxon>
        <taxon>Viridiplantae</taxon>
        <taxon>Streptophyta</taxon>
        <taxon>Embryophyta</taxon>
        <taxon>Tracheophyta</taxon>
        <taxon>Spermatophyta</taxon>
        <taxon>Magnoliopsida</taxon>
        <taxon>eudicotyledons</taxon>
        <taxon>Gunneridae</taxon>
        <taxon>Pentapetalae</taxon>
        <taxon>rosids</taxon>
        <taxon>malvids</taxon>
        <taxon>Sapindales</taxon>
        <taxon>Sapindaceae</taxon>
        <taxon>Xanthoceroideae</taxon>
        <taxon>Xanthoceras</taxon>
    </lineage>
</organism>
<dbReference type="PANTHER" id="PTHR10629">
    <property type="entry name" value="CYTOSINE-SPECIFIC METHYLTRANSFERASE"/>
    <property type="match status" value="1"/>
</dbReference>
<name>A0ABQ8IHC1_9ROSI</name>
<evidence type="ECO:0000256" key="3">
    <source>
        <dbReference type="ARBA" id="ARBA00022679"/>
    </source>
</evidence>
<dbReference type="SUPFAM" id="SSF53335">
    <property type="entry name" value="S-adenosyl-L-methionine-dependent methyltransferases"/>
    <property type="match status" value="1"/>
</dbReference>
<comment type="caution">
    <text evidence="5">The sequence shown here is derived from an EMBL/GenBank/DDBJ whole genome shotgun (WGS) entry which is preliminary data.</text>
</comment>
<keyword evidence="2" id="KW-0489">Methyltransferase</keyword>
<dbReference type="InterPro" id="IPR001525">
    <property type="entry name" value="C5_MeTfrase"/>
</dbReference>
<protein>
    <recommendedName>
        <fullName evidence="1">DNA (cytosine-5-)-methyltransferase</fullName>
        <ecNumber evidence="1">2.1.1.37</ecNumber>
    </recommendedName>
</protein>
<dbReference type="PANTHER" id="PTHR10629:SF42">
    <property type="entry name" value="DNA (CYTOSINE-5)-METHYLTRANSFERASE CMT1-RELATED"/>
    <property type="match status" value="1"/>
</dbReference>
<keyword evidence="4" id="KW-0949">S-adenosyl-L-methionine</keyword>
<evidence type="ECO:0000256" key="1">
    <source>
        <dbReference type="ARBA" id="ARBA00011975"/>
    </source>
</evidence>
<dbReference type="Gene3D" id="3.90.120.10">
    <property type="entry name" value="DNA Methylase, subunit A, domain 2"/>
    <property type="match status" value="1"/>
</dbReference>
<evidence type="ECO:0000313" key="5">
    <source>
        <dbReference type="EMBL" id="KAH7576013.1"/>
    </source>
</evidence>